<comment type="subunit">
    <text evidence="6">Heterodimer of LeuC and LeuD.</text>
</comment>
<dbReference type="NCBIfam" id="NF001614">
    <property type="entry name" value="PRK00402.1"/>
    <property type="match status" value="1"/>
</dbReference>
<evidence type="ECO:0000256" key="6">
    <source>
        <dbReference type="HAMAP-Rule" id="MF_01027"/>
    </source>
</evidence>
<dbReference type="InterPro" id="IPR036008">
    <property type="entry name" value="Aconitase_4Fe-4S_dom"/>
</dbReference>
<gene>
    <name evidence="6" type="primary">leuC</name>
    <name evidence="8" type="ORF">MF672_001020</name>
</gene>
<feature type="domain" description="Aconitase/3-isopropylmalate dehydratase large subunit alpha/beta/alpha" evidence="7">
    <location>
        <begin position="29"/>
        <end position="409"/>
    </location>
</feature>
<dbReference type="RefSeq" id="WP_242377117.1">
    <property type="nucleotide sequence ID" value="NZ_JAKRKC020000001.1"/>
</dbReference>
<dbReference type="PANTHER" id="PTHR43822:SF2">
    <property type="entry name" value="HOMOACONITASE, MITOCHONDRIAL"/>
    <property type="match status" value="1"/>
</dbReference>
<keyword evidence="2 6" id="KW-0479">Metal-binding</keyword>
<keyword evidence="5 6" id="KW-0456">Lyase</keyword>
<keyword evidence="6" id="KW-0432">Leucine biosynthesis</keyword>
<dbReference type="Proteomes" id="UP001317259">
    <property type="component" value="Unassembled WGS sequence"/>
</dbReference>
<keyword evidence="4 6" id="KW-0411">Iron-sulfur</keyword>
<reference evidence="8 9" key="1">
    <citation type="submission" date="2022-04" db="EMBL/GenBank/DDBJ databases">
        <title>Genome draft of Actinomadura sp. ATCC 31491.</title>
        <authorList>
            <person name="Shi X."/>
            <person name="Du Y."/>
        </authorList>
    </citation>
    <scope>NUCLEOTIDE SEQUENCE [LARGE SCALE GENOMIC DNA]</scope>
    <source>
        <strain evidence="8 9">ATCC 31491</strain>
    </source>
</reference>
<comment type="cofactor">
    <cofactor evidence="6">
        <name>[4Fe-4S] cluster</name>
        <dbReference type="ChEBI" id="CHEBI:49883"/>
    </cofactor>
    <text evidence="6">Binds 1 [4Fe-4S] cluster per subunit.</text>
</comment>
<comment type="caution">
    <text evidence="8">The sequence shown here is derived from an EMBL/GenBank/DDBJ whole genome shotgun (WGS) entry which is preliminary data.</text>
</comment>
<organism evidence="8 9">
    <name type="scientific">Actinomadura luzonensis</name>
    <dbReference type="NCBI Taxonomy" id="2805427"/>
    <lineage>
        <taxon>Bacteria</taxon>
        <taxon>Bacillati</taxon>
        <taxon>Actinomycetota</taxon>
        <taxon>Actinomycetes</taxon>
        <taxon>Streptosporangiales</taxon>
        <taxon>Thermomonosporaceae</taxon>
        <taxon>Actinomadura</taxon>
    </lineage>
</organism>
<comment type="function">
    <text evidence="6">Catalyzes the isomerization between 2-isopropylmalate and 3-isopropylmalate, via the formation of 2-isopropylmaleate.</text>
</comment>
<sequence length="418" mass="44023">MSGLTAVERILSRRVGREVRAGDLVVSPVDLVMAQDGNAPLAIRLLTEELHADTTFDADKVVLVIDHCGPSPNDGASNLQRMMRRFCEEQGARLFDIGSGISHVVLPEAGLAVPGTFVVGSDSHSVAYGALNCLGTGMGSTDIAAAMYSGKTWLRVPASYQVNLTGRLPADTAPKDLALELIRRVGVAGATYMCLEIGGPGLASLSVDARLTICSMAIEMGAKTALMPCDELVRDYLSSRSLPAGAPQWADSDASYEKTIDIDLSEVGPLVALPHDLTRIVPVDSLNLPVQQAFVGTCTNSRLEDLRAAAGILRQRRIHPRVRMIVTPGSREVYLEALREGVIETFVQAGAVVTPPGCGPCVGTHMGIPADDETVISTANRNFRGRMGNRNASIVLGSPETVAASAVLGRVASAGSLS</sequence>
<dbReference type="SUPFAM" id="SSF53732">
    <property type="entry name" value="Aconitase iron-sulfur domain"/>
    <property type="match status" value="1"/>
</dbReference>
<keyword evidence="9" id="KW-1185">Reference proteome</keyword>
<keyword evidence="6" id="KW-0028">Amino-acid biosynthesis</keyword>
<protein>
    <recommendedName>
        <fullName evidence="6">3-isopropylmalate dehydratase large subunit</fullName>
        <ecNumber evidence="6">4.2.1.33</ecNumber>
    </recommendedName>
    <alternativeName>
        <fullName evidence="6">Alpha-IPM isomerase</fullName>
        <shortName evidence="6">IPMI</shortName>
    </alternativeName>
    <alternativeName>
        <fullName evidence="6">Isopropylmalate isomerase</fullName>
    </alternativeName>
</protein>
<keyword evidence="1 6" id="KW-0004">4Fe-4S</keyword>
<dbReference type="PROSITE" id="PS01244">
    <property type="entry name" value="ACONITASE_2"/>
    <property type="match status" value="1"/>
</dbReference>
<dbReference type="NCBIfam" id="TIGR02086">
    <property type="entry name" value="IPMI_arch"/>
    <property type="match status" value="1"/>
</dbReference>
<accession>A0ABT0FJB3</accession>
<dbReference type="PRINTS" id="PR00415">
    <property type="entry name" value="ACONITASE"/>
</dbReference>
<dbReference type="PANTHER" id="PTHR43822">
    <property type="entry name" value="HOMOACONITASE, MITOCHONDRIAL-RELATED"/>
    <property type="match status" value="1"/>
</dbReference>
<dbReference type="EMBL" id="JAKRKC020000001">
    <property type="protein sequence ID" value="MCK2212387.1"/>
    <property type="molecule type" value="Genomic_DNA"/>
</dbReference>
<evidence type="ECO:0000256" key="4">
    <source>
        <dbReference type="ARBA" id="ARBA00023014"/>
    </source>
</evidence>
<evidence type="ECO:0000256" key="2">
    <source>
        <dbReference type="ARBA" id="ARBA00022723"/>
    </source>
</evidence>
<dbReference type="Pfam" id="PF00330">
    <property type="entry name" value="Aconitase"/>
    <property type="match status" value="1"/>
</dbReference>
<keyword evidence="3 6" id="KW-0408">Iron</keyword>
<feature type="binding site" evidence="6">
    <location>
        <position position="358"/>
    </location>
    <ligand>
        <name>[4Fe-4S] cluster</name>
        <dbReference type="ChEBI" id="CHEBI:49883"/>
    </ligand>
</feature>
<comment type="catalytic activity">
    <reaction evidence="6">
        <text>(2R,3S)-3-isopropylmalate = (2S)-2-isopropylmalate</text>
        <dbReference type="Rhea" id="RHEA:32287"/>
        <dbReference type="ChEBI" id="CHEBI:1178"/>
        <dbReference type="ChEBI" id="CHEBI:35121"/>
        <dbReference type="EC" id="4.2.1.33"/>
    </reaction>
</comment>
<evidence type="ECO:0000256" key="1">
    <source>
        <dbReference type="ARBA" id="ARBA00022485"/>
    </source>
</evidence>
<dbReference type="InterPro" id="IPR050067">
    <property type="entry name" value="IPM_dehydratase_rel_enz"/>
</dbReference>
<proteinExistence type="inferred from homology"/>
<comment type="similarity">
    <text evidence="6">Belongs to the aconitase/IPM isomerase family. LeuC type 2 subfamily.</text>
</comment>
<dbReference type="InterPro" id="IPR011826">
    <property type="entry name" value="HAcnase/IPMdehydase_lsu_prok"/>
</dbReference>
<dbReference type="PROSITE" id="PS00450">
    <property type="entry name" value="ACONITASE_1"/>
    <property type="match status" value="1"/>
</dbReference>
<dbReference type="InterPro" id="IPR006251">
    <property type="entry name" value="Homoacnase/IPMdehydase_lsu"/>
</dbReference>
<feature type="binding site" evidence="6">
    <location>
        <position position="298"/>
    </location>
    <ligand>
        <name>[4Fe-4S] cluster</name>
        <dbReference type="ChEBI" id="CHEBI:49883"/>
    </ligand>
</feature>
<dbReference type="InterPro" id="IPR018136">
    <property type="entry name" value="Aconitase_4Fe-4S_BS"/>
</dbReference>
<keyword evidence="6" id="KW-0100">Branched-chain amino acid biosynthesis</keyword>
<evidence type="ECO:0000259" key="7">
    <source>
        <dbReference type="Pfam" id="PF00330"/>
    </source>
</evidence>
<dbReference type="InterPro" id="IPR001030">
    <property type="entry name" value="Acoase/IPM_deHydtase_lsu_aba"/>
</dbReference>
<dbReference type="HAMAP" id="MF_01027">
    <property type="entry name" value="LeuC_type2"/>
    <property type="match status" value="1"/>
</dbReference>
<evidence type="ECO:0000256" key="5">
    <source>
        <dbReference type="ARBA" id="ARBA00023239"/>
    </source>
</evidence>
<evidence type="ECO:0000256" key="3">
    <source>
        <dbReference type="ARBA" id="ARBA00023004"/>
    </source>
</evidence>
<dbReference type="EC" id="4.2.1.33" evidence="6"/>
<name>A0ABT0FJB3_9ACTN</name>
<evidence type="ECO:0000313" key="8">
    <source>
        <dbReference type="EMBL" id="MCK2212387.1"/>
    </source>
</evidence>
<evidence type="ECO:0000313" key="9">
    <source>
        <dbReference type="Proteomes" id="UP001317259"/>
    </source>
</evidence>
<dbReference type="InterPro" id="IPR015931">
    <property type="entry name" value="Acnase/IPM_dHydase_lsu_aba_1/3"/>
</dbReference>
<dbReference type="NCBIfam" id="TIGR01343">
    <property type="entry name" value="hacA_fam"/>
    <property type="match status" value="1"/>
</dbReference>
<feature type="binding site" evidence="6">
    <location>
        <position position="361"/>
    </location>
    <ligand>
        <name>[4Fe-4S] cluster</name>
        <dbReference type="ChEBI" id="CHEBI:49883"/>
    </ligand>
</feature>
<dbReference type="Gene3D" id="3.30.499.10">
    <property type="entry name" value="Aconitase, domain 3"/>
    <property type="match status" value="2"/>
</dbReference>
<comment type="pathway">
    <text evidence="6">Amino-acid biosynthesis; L-leucine biosynthesis; L-leucine from 3-methyl-2-oxobutanoate: step 2/4.</text>
</comment>